<gene>
    <name evidence="1" type="ORF">J4G43_005235</name>
</gene>
<evidence type="ECO:0000313" key="1">
    <source>
        <dbReference type="EMBL" id="UEM13717.1"/>
    </source>
</evidence>
<proteinExistence type="predicted"/>
<dbReference type="AlphaFoldDB" id="A0A9X9Y1C3"/>
<dbReference type="Proteomes" id="UP000664702">
    <property type="component" value="Chromosome"/>
</dbReference>
<sequence length="145" mass="16626">MLDAIETYLALRRTTGFAMSTAEHLLKSFAAFAAERGQTYVETKTAIDWAALGPSVAQRDARLRAVCRFVRHVRVEEVGHELPPANHFGARKKRRTPHIYTTDEISRLVEAALRLRPTRGLRPHADFTDREHRFRAIVSTEFRRS</sequence>
<dbReference type="EMBL" id="CP086136">
    <property type="protein sequence ID" value="UEM13717.1"/>
    <property type="molecule type" value="Genomic_DNA"/>
</dbReference>
<dbReference type="RefSeq" id="WP_225004624.1">
    <property type="nucleotide sequence ID" value="NZ_CP086136.1"/>
</dbReference>
<evidence type="ECO:0000313" key="2">
    <source>
        <dbReference type="Proteomes" id="UP000664702"/>
    </source>
</evidence>
<organism evidence="1 2">
    <name type="scientific">Bradyrhizobium barranii subsp. barranii</name>
    <dbReference type="NCBI Taxonomy" id="2823807"/>
    <lineage>
        <taxon>Bacteria</taxon>
        <taxon>Pseudomonadati</taxon>
        <taxon>Pseudomonadota</taxon>
        <taxon>Alphaproteobacteria</taxon>
        <taxon>Hyphomicrobiales</taxon>
        <taxon>Nitrobacteraceae</taxon>
        <taxon>Bradyrhizobium</taxon>
        <taxon>Bradyrhizobium barranii</taxon>
    </lineage>
</organism>
<protein>
    <submittedName>
        <fullName evidence="1">Uncharacterized protein</fullName>
    </submittedName>
</protein>
<reference evidence="1 2" key="1">
    <citation type="journal article" date="2022" name="Int. J. Syst. Evol. Microbiol.">
        <title>Strains of Bradyrhizobium barranii sp. nov. associated with legumes native to Canada are symbionts of soybeans and belong to different subspecies (subsp. barranii subsp. nov. and subsp. apii subsp. nov.) and symbiovars (sv. glycinearum and sv. septentrionale).</title>
        <authorList>
            <person name="Bromfield E.S.P."/>
            <person name="Cloutier S."/>
            <person name="Wasai-Hara S."/>
            <person name="Minamisawa K."/>
        </authorList>
    </citation>
    <scope>NUCLEOTIDE SEQUENCE [LARGE SCALE GENOMIC DNA]</scope>
    <source>
        <strain evidence="1 2">144S4</strain>
    </source>
</reference>
<dbReference type="KEGG" id="bban:J4G43_005235"/>
<accession>A0A9X9Y1C3</accession>
<name>A0A9X9Y1C3_9BRAD</name>